<feature type="region of interest" description="Disordered" evidence="1">
    <location>
        <begin position="1"/>
        <end position="40"/>
    </location>
</feature>
<dbReference type="GeneID" id="35601318"/>
<proteinExistence type="predicted"/>
<dbReference type="OrthoDB" id="3431997at2759"/>
<sequence>MADLSNDLKMDRPPTYSSTDPTAHTLHQFQQKSEARPDDPYEVEIHASSKGSPSFQLKNKGNTLYYVGHYQKIDTPDLILYAGYDKHGPQLAQASFIPDSKDLKIYIGGLKTPAKDDWDIVRSAGGGMFKDPNHRFETKSSNPAERKTKYYWTKTSDRKLGASRWSPRDYKLVRESDEEVIAVYAERHMGSWSMKGTILFREKMNEFAEMASMMVLLSLLEMSMRHGRAINRAFPSTNSF</sequence>
<name>A0A2D3UY03_9PEZI</name>
<organism evidence="2 3">
    <name type="scientific">Ramularia collo-cygni</name>
    <dbReference type="NCBI Taxonomy" id="112498"/>
    <lineage>
        <taxon>Eukaryota</taxon>
        <taxon>Fungi</taxon>
        <taxon>Dikarya</taxon>
        <taxon>Ascomycota</taxon>
        <taxon>Pezizomycotina</taxon>
        <taxon>Dothideomycetes</taxon>
        <taxon>Dothideomycetidae</taxon>
        <taxon>Mycosphaerellales</taxon>
        <taxon>Mycosphaerellaceae</taxon>
        <taxon>Ramularia</taxon>
    </lineage>
</organism>
<feature type="compositionally biased region" description="Polar residues" evidence="1">
    <location>
        <begin position="15"/>
        <end position="32"/>
    </location>
</feature>
<dbReference type="RefSeq" id="XP_023627207.1">
    <property type="nucleotide sequence ID" value="XM_023771439.1"/>
</dbReference>
<reference evidence="2 3" key="1">
    <citation type="submission" date="2016-03" db="EMBL/GenBank/DDBJ databases">
        <authorList>
            <person name="Ploux O."/>
        </authorList>
    </citation>
    <scope>NUCLEOTIDE SEQUENCE [LARGE SCALE GENOMIC DNA]</scope>
    <source>
        <strain evidence="2 3">URUG2</strain>
    </source>
</reference>
<keyword evidence="3" id="KW-1185">Reference proteome</keyword>
<evidence type="ECO:0000256" key="1">
    <source>
        <dbReference type="SAM" id="MobiDB-lite"/>
    </source>
</evidence>
<dbReference type="STRING" id="112498.A0A2D3UY03"/>
<dbReference type="AlphaFoldDB" id="A0A2D3UY03"/>
<evidence type="ECO:0000313" key="2">
    <source>
        <dbReference type="EMBL" id="CZT20318.1"/>
    </source>
</evidence>
<feature type="compositionally biased region" description="Basic and acidic residues" evidence="1">
    <location>
        <begin position="1"/>
        <end position="12"/>
    </location>
</feature>
<gene>
    <name evidence="2" type="ORF">RCC_06177</name>
</gene>
<dbReference type="EMBL" id="FJUY01000009">
    <property type="protein sequence ID" value="CZT20318.1"/>
    <property type="molecule type" value="Genomic_DNA"/>
</dbReference>
<protein>
    <submittedName>
        <fullName evidence="2">Uncharacterized protein</fullName>
    </submittedName>
</protein>
<evidence type="ECO:0000313" key="3">
    <source>
        <dbReference type="Proteomes" id="UP000225277"/>
    </source>
</evidence>
<accession>A0A2D3UY03</accession>
<dbReference type="Proteomes" id="UP000225277">
    <property type="component" value="Unassembled WGS sequence"/>
</dbReference>